<evidence type="ECO:0000259" key="2">
    <source>
        <dbReference type="Pfam" id="PF06812"/>
    </source>
</evidence>
<dbReference type="Proteomes" id="UP000256780">
    <property type="component" value="Chromosome CBM2587_a"/>
</dbReference>
<reference evidence="3 4" key="1">
    <citation type="submission" date="2018-01" db="EMBL/GenBank/DDBJ databases">
        <authorList>
            <person name="Clerissi C."/>
        </authorList>
    </citation>
    <scope>NUCLEOTIDE SEQUENCE [LARGE SCALE GENOMIC DNA]</scope>
    <source>
        <strain evidence="3">Cupriavidus sp. LMG 19464</strain>
    </source>
</reference>
<feature type="domain" description="ImpA N-terminal" evidence="2">
    <location>
        <begin position="23"/>
        <end position="146"/>
    </location>
</feature>
<dbReference type="AlphaFoldDB" id="A0A976A2D3"/>
<dbReference type="OrthoDB" id="9771118at2"/>
<organism evidence="3 4">
    <name type="scientific">Cupriavidus taiwanensis</name>
    <dbReference type="NCBI Taxonomy" id="164546"/>
    <lineage>
        <taxon>Bacteria</taxon>
        <taxon>Pseudomonadati</taxon>
        <taxon>Pseudomonadota</taxon>
        <taxon>Betaproteobacteria</taxon>
        <taxon>Burkholderiales</taxon>
        <taxon>Burkholderiaceae</taxon>
        <taxon>Cupriavidus</taxon>
    </lineage>
</organism>
<dbReference type="PANTHER" id="PTHR37951">
    <property type="entry name" value="CYTOPLASMIC PROTEIN-RELATED"/>
    <property type="match status" value="1"/>
</dbReference>
<accession>A0A976A2D3</accession>
<dbReference type="EMBL" id="OFSQ01000023">
    <property type="protein sequence ID" value="SOY53458.1"/>
    <property type="molecule type" value="Genomic_DNA"/>
</dbReference>
<comment type="caution">
    <text evidence="3">The sequence shown here is derived from an EMBL/GenBank/DDBJ whole genome shotgun (WGS) entry which is preliminary data.</text>
</comment>
<name>A0A976A2D3_9BURK</name>
<dbReference type="PANTHER" id="PTHR37951:SF1">
    <property type="entry name" value="TYPE VI SECRETION SYSTEM COMPONENT TSSA1"/>
    <property type="match status" value="1"/>
</dbReference>
<evidence type="ECO:0000313" key="4">
    <source>
        <dbReference type="Proteomes" id="UP000256780"/>
    </source>
</evidence>
<feature type="compositionally biased region" description="Low complexity" evidence="1">
    <location>
        <begin position="277"/>
        <end position="287"/>
    </location>
</feature>
<dbReference type="InterPro" id="IPR010657">
    <property type="entry name" value="ImpA_N"/>
</dbReference>
<proteinExistence type="predicted"/>
<dbReference type="Pfam" id="PF06812">
    <property type="entry name" value="ImpA_N"/>
    <property type="match status" value="1"/>
</dbReference>
<evidence type="ECO:0000313" key="3">
    <source>
        <dbReference type="EMBL" id="SOY53458.1"/>
    </source>
</evidence>
<sequence length="361" mass="39170">MTRTPKAKPVPVPAPDFPFPELLEPIAPDRPCGDDLEYDPEFIVLQARAAPKPDAQYGSFVSEPEAVNWADLERDCRRLLLRTRDLRILVLLLRCRTRLGQSSGLRDGLAAMARLLATWPDAIHPQLCVDGEADPAMRANALAALTDPEGLMRDVRELTITGNAALRLQIRDVERSLGMPRPADALAPESVRLHLQALRQQNSPALAALDEATAHAAAIERWAKANLQENGPDLSPLLKLLGMLTTPVATAPAAPGAATAAAARACVSAECPSDTDAAGSPCASAAAVHPQKPRDQPRDQPRDRDAALAGIRSAREWFELHEPSSPVALLLRQAERLAGKRFDEVFQALPAELVERWTRDM</sequence>
<dbReference type="NCBIfam" id="TIGR03363">
    <property type="entry name" value="VI_chp_8"/>
    <property type="match status" value="1"/>
</dbReference>
<dbReference type="InterPro" id="IPR017740">
    <property type="entry name" value="TssA-like"/>
</dbReference>
<evidence type="ECO:0000256" key="1">
    <source>
        <dbReference type="SAM" id="MobiDB-lite"/>
    </source>
</evidence>
<feature type="region of interest" description="Disordered" evidence="1">
    <location>
        <begin position="273"/>
        <end position="304"/>
    </location>
</feature>
<protein>
    <submittedName>
        <fullName evidence="3">Replication/virulence associated protein ImpA-related N-terminal domain</fullName>
    </submittedName>
</protein>
<feature type="compositionally biased region" description="Basic and acidic residues" evidence="1">
    <location>
        <begin position="292"/>
        <end position="304"/>
    </location>
</feature>
<gene>
    <name evidence="3" type="primary">sciA</name>
    <name evidence="3" type="ORF">CBM2587_A40066</name>
</gene>